<dbReference type="InterPro" id="IPR036388">
    <property type="entry name" value="WH-like_DNA-bd_sf"/>
</dbReference>
<gene>
    <name evidence="8" type="ORF">FHS83_002838</name>
</gene>
<comment type="similarity">
    <text evidence="1">Belongs to the sigma-70 factor family. ECF subfamily.</text>
</comment>
<keyword evidence="3" id="KW-0731">Sigma factor</keyword>
<evidence type="ECO:0000313" key="8">
    <source>
        <dbReference type="EMBL" id="NIK89520.1"/>
    </source>
</evidence>
<sequence length="199" mass="22677">MSRDFDERALWLARVVLPHEPALRSWLKTRRVIAFEIDDIVQEAYAKLLSLENVADVRDPKAYIFQVAHSILVDHIRRSRVVPIRVAGDIDLLEVESPGASPERQLADRDELRELSSAIASMPNKVRLVFVLRRVHGLDHREIARRLGISKKTVEKRMSAGIRHLTNFFTQGGVGHPQTSNDRGKPLRARHDKTDTAEN</sequence>
<organism evidence="8 9">
    <name type="scientific">Rhizomicrobium palustre</name>
    <dbReference type="NCBI Taxonomy" id="189966"/>
    <lineage>
        <taxon>Bacteria</taxon>
        <taxon>Pseudomonadati</taxon>
        <taxon>Pseudomonadota</taxon>
        <taxon>Alphaproteobacteria</taxon>
        <taxon>Micropepsales</taxon>
        <taxon>Micropepsaceae</taxon>
        <taxon>Rhizomicrobium</taxon>
    </lineage>
</organism>
<dbReference type="PANTHER" id="PTHR43133">
    <property type="entry name" value="RNA POLYMERASE ECF-TYPE SIGMA FACTO"/>
    <property type="match status" value="1"/>
</dbReference>
<dbReference type="Proteomes" id="UP000570514">
    <property type="component" value="Unassembled WGS sequence"/>
</dbReference>
<proteinExistence type="inferred from homology"/>
<dbReference type="GO" id="GO:0003677">
    <property type="term" value="F:DNA binding"/>
    <property type="evidence" value="ECO:0007669"/>
    <property type="project" value="InterPro"/>
</dbReference>
<evidence type="ECO:0000256" key="3">
    <source>
        <dbReference type="ARBA" id="ARBA00023082"/>
    </source>
</evidence>
<evidence type="ECO:0000259" key="6">
    <source>
        <dbReference type="Pfam" id="PF04542"/>
    </source>
</evidence>
<evidence type="ECO:0000256" key="1">
    <source>
        <dbReference type="ARBA" id="ARBA00010641"/>
    </source>
</evidence>
<name>A0A846N360_9PROT</name>
<evidence type="ECO:0000256" key="2">
    <source>
        <dbReference type="ARBA" id="ARBA00023015"/>
    </source>
</evidence>
<evidence type="ECO:0000259" key="7">
    <source>
        <dbReference type="Pfam" id="PF08281"/>
    </source>
</evidence>
<dbReference type="InterPro" id="IPR039425">
    <property type="entry name" value="RNA_pol_sigma-70-like"/>
</dbReference>
<keyword evidence="2" id="KW-0805">Transcription regulation</keyword>
<evidence type="ECO:0000256" key="5">
    <source>
        <dbReference type="SAM" id="MobiDB-lite"/>
    </source>
</evidence>
<dbReference type="CDD" id="cd06171">
    <property type="entry name" value="Sigma70_r4"/>
    <property type="match status" value="1"/>
</dbReference>
<comment type="caution">
    <text evidence="8">The sequence shown here is derived from an EMBL/GenBank/DDBJ whole genome shotgun (WGS) entry which is preliminary data.</text>
</comment>
<feature type="region of interest" description="Disordered" evidence="5">
    <location>
        <begin position="169"/>
        <end position="199"/>
    </location>
</feature>
<dbReference type="Pfam" id="PF08281">
    <property type="entry name" value="Sigma70_r4_2"/>
    <property type="match status" value="1"/>
</dbReference>
<keyword evidence="9" id="KW-1185">Reference proteome</keyword>
<reference evidence="8 9" key="1">
    <citation type="submission" date="2020-03" db="EMBL/GenBank/DDBJ databases">
        <title>Genomic Encyclopedia of Type Strains, Phase IV (KMG-IV): sequencing the most valuable type-strain genomes for metagenomic binning, comparative biology and taxonomic classification.</title>
        <authorList>
            <person name="Goeker M."/>
        </authorList>
    </citation>
    <scope>NUCLEOTIDE SEQUENCE [LARGE SCALE GENOMIC DNA]</scope>
    <source>
        <strain evidence="8 9">DSM 19867</strain>
    </source>
</reference>
<dbReference type="InterPro" id="IPR013325">
    <property type="entry name" value="RNA_pol_sigma_r2"/>
</dbReference>
<feature type="domain" description="RNA polymerase sigma-70 region 2" evidence="6">
    <location>
        <begin position="18"/>
        <end position="80"/>
    </location>
</feature>
<dbReference type="InterPro" id="IPR013249">
    <property type="entry name" value="RNA_pol_sigma70_r4_t2"/>
</dbReference>
<accession>A0A846N360</accession>
<dbReference type="InterPro" id="IPR014284">
    <property type="entry name" value="RNA_pol_sigma-70_dom"/>
</dbReference>
<keyword evidence="4" id="KW-0804">Transcription</keyword>
<dbReference type="InterPro" id="IPR013324">
    <property type="entry name" value="RNA_pol_sigma_r3/r4-like"/>
</dbReference>
<dbReference type="AlphaFoldDB" id="A0A846N360"/>
<dbReference type="InterPro" id="IPR007627">
    <property type="entry name" value="RNA_pol_sigma70_r2"/>
</dbReference>
<dbReference type="GO" id="GO:0016987">
    <property type="term" value="F:sigma factor activity"/>
    <property type="evidence" value="ECO:0007669"/>
    <property type="project" value="UniProtKB-KW"/>
</dbReference>
<dbReference type="NCBIfam" id="TIGR02937">
    <property type="entry name" value="sigma70-ECF"/>
    <property type="match status" value="1"/>
</dbReference>
<dbReference type="Gene3D" id="1.10.10.10">
    <property type="entry name" value="Winged helix-like DNA-binding domain superfamily/Winged helix DNA-binding domain"/>
    <property type="match status" value="1"/>
</dbReference>
<dbReference type="RefSeq" id="WP_167083600.1">
    <property type="nucleotide sequence ID" value="NZ_BAAADC010000001.1"/>
</dbReference>
<dbReference type="Gene3D" id="1.10.1740.10">
    <property type="match status" value="1"/>
</dbReference>
<dbReference type="EMBL" id="JAASRM010000001">
    <property type="protein sequence ID" value="NIK89520.1"/>
    <property type="molecule type" value="Genomic_DNA"/>
</dbReference>
<evidence type="ECO:0000313" key="9">
    <source>
        <dbReference type="Proteomes" id="UP000570514"/>
    </source>
</evidence>
<dbReference type="SUPFAM" id="SSF88659">
    <property type="entry name" value="Sigma3 and sigma4 domains of RNA polymerase sigma factors"/>
    <property type="match status" value="1"/>
</dbReference>
<dbReference type="SUPFAM" id="SSF88946">
    <property type="entry name" value="Sigma2 domain of RNA polymerase sigma factors"/>
    <property type="match status" value="1"/>
</dbReference>
<protein>
    <submittedName>
        <fullName evidence="8">RNA polymerase sigma-70 factor (ECF subfamily)</fullName>
    </submittedName>
</protein>
<evidence type="ECO:0000256" key="4">
    <source>
        <dbReference type="ARBA" id="ARBA00023163"/>
    </source>
</evidence>
<dbReference type="PANTHER" id="PTHR43133:SF63">
    <property type="entry name" value="RNA POLYMERASE SIGMA FACTOR FECI-RELATED"/>
    <property type="match status" value="1"/>
</dbReference>
<dbReference type="GO" id="GO:0006352">
    <property type="term" value="P:DNA-templated transcription initiation"/>
    <property type="evidence" value="ECO:0007669"/>
    <property type="project" value="InterPro"/>
</dbReference>
<dbReference type="Pfam" id="PF04542">
    <property type="entry name" value="Sigma70_r2"/>
    <property type="match status" value="1"/>
</dbReference>
<feature type="domain" description="RNA polymerase sigma factor 70 region 4 type 2" evidence="7">
    <location>
        <begin position="113"/>
        <end position="165"/>
    </location>
</feature>